<dbReference type="SMART" id="SM00631">
    <property type="entry name" value="Zn_pept"/>
    <property type="match status" value="1"/>
</dbReference>
<evidence type="ECO:0000256" key="1">
    <source>
        <dbReference type="ARBA" id="ARBA00001947"/>
    </source>
</evidence>
<dbReference type="SUPFAM" id="SSF53187">
    <property type="entry name" value="Zn-dependent exopeptidases"/>
    <property type="match status" value="1"/>
</dbReference>
<keyword evidence="6" id="KW-0482">Metalloprotease</keyword>
<evidence type="ECO:0000256" key="9">
    <source>
        <dbReference type="SAM" id="SignalP"/>
    </source>
</evidence>
<feature type="signal peptide" evidence="9">
    <location>
        <begin position="1"/>
        <end position="23"/>
    </location>
</feature>
<dbReference type="PROSITE" id="PS52035">
    <property type="entry name" value="PEPTIDASE_M14"/>
    <property type="match status" value="1"/>
</dbReference>
<dbReference type="Pfam" id="PF00246">
    <property type="entry name" value="Peptidase_M14"/>
    <property type="match status" value="1"/>
</dbReference>
<evidence type="ECO:0000256" key="4">
    <source>
        <dbReference type="ARBA" id="ARBA00022801"/>
    </source>
</evidence>
<evidence type="ECO:0000256" key="5">
    <source>
        <dbReference type="ARBA" id="ARBA00022833"/>
    </source>
</evidence>
<protein>
    <submittedName>
        <fullName evidence="11">Chitobiase/beta-hexosaminidase-like protein</fullName>
    </submittedName>
</protein>
<reference evidence="11 12" key="1">
    <citation type="submission" date="2018-05" db="EMBL/GenBank/DDBJ databases">
        <title>Freshwater and sediment microbial communities from various areas in North America, analyzing microbe dynamics in response to fracking.</title>
        <authorList>
            <person name="Lamendella R."/>
        </authorList>
    </citation>
    <scope>NUCLEOTIDE SEQUENCE [LARGE SCALE GENOMIC DNA]</scope>
    <source>
        <strain evidence="11 12">15_TX</strain>
    </source>
</reference>
<dbReference type="PANTHER" id="PTHR11705">
    <property type="entry name" value="PROTEASE FAMILY M14 CARBOXYPEPTIDASE A,B"/>
    <property type="match status" value="1"/>
</dbReference>
<feature type="domain" description="Peptidase M14" evidence="10">
    <location>
        <begin position="338"/>
        <end position="694"/>
    </location>
</feature>
<organism evidence="11 12">
    <name type="scientific">Cytobacillus oceanisediminis</name>
    <dbReference type="NCBI Taxonomy" id="665099"/>
    <lineage>
        <taxon>Bacteria</taxon>
        <taxon>Bacillati</taxon>
        <taxon>Bacillota</taxon>
        <taxon>Bacilli</taxon>
        <taxon>Bacillales</taxon>
        <taxon>Bacillaceae</taxon>
        <taxon>Cytobacillus</taxon>
    </lineage>
</organism>
<evidence type="ECO:0000256" key="3">
    <source>
        <dbReference type="ARBA" id="ARBA00022670"/>
    </source>
</evidence>
<feature type="chain" id="PRO_5038808267" evidence="9">
    <location>
        <begin position="24"/>
        <end position="799"/>
    </location>
</feature>
<gene>
    <name evidence="11" type="ORF">DFO73_10181</name>
</gene>
<dbReference type="Pfam" id="PF13290">
    <property type="entry name" value="CHB_HEX_C_1"/>
    <property type="match status" value="1"/>
</dbReference>
<evidence type="ECO:0000256" key="8">
    <source>
        <dbReference type="SAM" id="Coils"/>
    </source>
</evidence>
<accession>A0A2V3A533</accession>
<keyword evidence="4" id="KW-0378">Hydrolase</keyword>
<comment type="similarity">
    <text evidence="2 7">Belongs to the peptidase M14 family.</text>
</comment>
<feature type="active site" description="Proton donor/acceptor" evidence="7">
    <location>
        <position position="651"/>
    </location>
</feature>
<keyword evidence="8" id="KW-0175">Coiled coil</keyword>
<dbReference type="GO" id="GO:0005615">
    <property type="term" value="C:extracellular space"/>
    <property type="evidence" value="ECO:0007669"/>
    <property type="project" value="TreeGrafter"/>
</dbReference>
<evidence type="ECO:0000259" key="10">
    <source>
        <dbReference type="PROSITE" id="PS52035"/>
    </source>
</evidence>
<evidence type="ECO:0000256" key="2">
    <source>
        <dbReference type="ARBA" id="ARBA00005988"/>
    </source>
</evidence>
<dbReference type="RefSeq" id="WP_219993411.1">
    <property type="nucleotide sequence ID" value="NZ_QGTW01000001.1"/>
</dbReference>
<dbReference type="InterPro" id="IPR000834">
    <property type="entry name" value="Peptidase_M14"/>
</dbReference>
<evidence type="ECO:0000313" key="12">
    <source>
        <dbReference type="Proteomes" id="UP000247150"/>
    </source>
</evidence>
<dbReference type="PANTHER" id="PTHR11705:SF143">
    <property type="entry name" value="SLL0236 PROTEIN"/>
    <property type="match status" value="1"/>
</dbReference>
<comment type="caution">
    <text evidence="11">The sequence shown here is derived from an EMBL/GenBank/DDBJ whole genome shotgun (WGS) entry which is preliminary data.</text>
</comment>
<keyword evidence="5" id="KW-0862">Zinc</keyword>
<dbReference type="EMBL" id="QGTW01000001">
    <property type="protein sequence ID" value="PWW31826.1"/>
    <property type="molecule type" value="Genomic_DNA"/>
</dbReference>
<sequence>MSKNKKWKSGLVVLTAISGLGFSTVYPSFSTPTAAVQQDGQPLPVEEPVSVVQLEVPNKQAMEKVQELGIDLTHRIHEHDGVIEADAVVTPTEIALLKTHGIKVKDTLINEKQWKERTEERRQAQQQENSITAAEDQITILRANHFTNQSGTFLYIEAKSSAGETSSTALTAFWAEDGAEKSAALGRKVDMGEYLYHYLLLPIDQIPDQVKIESNLGGTASQSVTEWLGDDKPGNPKKHYVKDFVDHYMDPTELYERAEKLAAEFPDLVEIIEMPNKTNGYRRNAQAVLGSMTDNSVVVTSKAWGHEGGNDISVEFRNTGDSNSPLNVLVEEKRIIVDLATDSKGNSVSAAREVAAAINSQASNLVTASTYRGDSGSGIVVPEESQLTDNLNAPEKISRDPFTVKAIRIGKHRDGSKPGVLGYAQEHAREWVTPLVTIETAERLLRNYAHDGETKKLVDNLDIFLVPSMNPDGAHYSFYDYNMQRKNMTNHCGPTASDPGRRNSWGVDLNRNHSVGSAFDGFIGASTTNCSSTTFAGPEETSEPEAQNLVWLADQNPNIKFAMNIHSYGGYFMWSPGAYDANRTTLPRPTAGEESFYWAASDHILNEIQDHRGTVILPSRTGPIPDVLYSAAGNSADYLWYEKGIYAWNFEVGADLWDEEANRWRSVGFQPEFEEGHEEAMEFANGLIGLIEVAYKQSKDKQPPSTKAVPDKGTFNGPVDVEFQTSEPASIYYTLDGTKPTFESNKLQLSGTREPAEMLKIEKTTTINWFSVDAAGNIEKNYNPFEKGNNYNSAKITIE</sequence>
<dbReference type="GO" id="GO:0006508">
    <property type="term" value="P:proteolysis"/>
    <property type="evidence" value="ECO:0007669"/>
    <property type="project" value="UniProtKB-KW"/>
</dbReference>
<comment type="cofactor">
    <cofactor evidence="1">
        <name>Zn(2+)</name>
        <dbReference type="ChEBI" id="CHEBI:29105"/>
    </cofactor>
</comment>
<dbReference type="InterPro" id="IPR059177">
    <property type="entry name" value="GH29D-like_dom"/>
</dbReference>
<dbReference type="GO" id="GO:0004181">
    <property type="term" value="F:metallocarboxypeptidase activity"/>
    <property type="evidence" value="ECO:0007669"/>
    <property type="project" value="InterPro"/>
</dbReference>
<evidence type="ECO:0000313" key="11">
    <source>
        <dbReference type="EMBL" id="PWW31826.1"/>
    </source>
</evidence>
<keyword evidence="9" id="KW-0732">Signal</keyword>
<evidence type="ECO:0000256" key="7">
    <source>
        <dbReference type="PROSITE-ProRule" id="PRU01379"/>
    </source>
</evidence>
<dbReference type="Gene3D" id="3.40.630.10">
    <property type="entry name" value="Zn peptidases"/>
    <property type="match status" value="1"/>
</dbReference>
<evidence type="ECO:0000256" key="6">
    <source>
        <dbReference type="ARBA" id="ARBA00023049"/>
    </source>
</evidence>
<keyword evidence="3" id="KW-0645">Protease</keyword>
<name>A0A2V3A533_9BACI</name>
<feature type="coiled-coil region" evidence="8">
    <location>
        <begin position="117"/>
        <end position="144"/>
    </location>
</feature>
<proteinExistence type="inferred from homology"/>
<dbReference type="GO" id="GO:0008270">
    <property type="term" value="F:zinc ion binding"/>
    <property type="evidence" value="ECO:0007669"/>
    <property type="project" value="InterPro"/>
</dbReference>
<dbReference type="AlphaFoldDB" id="A0A2V3A533"/>
<dbReference type="Proteomes" id="UP000247150">
    <property type="component" value="Unassembled WGS sequence"/>
</dbReference>